<evidence type="ECO:0000313" key="2">
    <source>
        <dbReference type="Proteomes" id="UP000255528"/>
    </source>
</evidence>
<sequence>MSEPLQSKLCRKCERICPLSDFGLDRKTKDGHKSRCRKCIAEENKSYQDNNKPVVLAAKRRYRMRHAAALADYQRQYRARARGFDLASRVRKANERIALKTGELTSNQLIANPDTLKIEKLLLTFRSEPDSTKGKRAYREAKSLAIKIKMKYDIFAALAGNTPYEYAIR</sequence>
<name>A0A381KNH4_9ENTR</name>
<proteinExistence type="predicted"/>
<dbReference type="Proteomes" id="UP000255528">
    <property type="component" value="Unassembled WGS sequence"/>
</dbReference>
<accession>A0A381KNH4</accession>
<evidence type="ECO:0000313" key="1">
    <source>
        <dbReference type="EMBL" id="SUY92910.1"/>
    </source>
</evidence>
<dbReference type="RefSeq" id="WP_115632137.1">
    <property type="nucleotide sequence ID" value="NZ_UIGI01000002.1"/>
</dbReference>
<dbReference type="AlphaFoldDB" id="A0A381KNH4"/>
<organism evidence="1 2">
    <name type="scientific">Buttiauxella agrestis</name>
    <dbReference type="NCBI Taxonomy" id="82977"/>
    <lineage>
        <taxon>Bacteria</taxon>
        <taxon>Pseudomonadati</taxon>
        <taxon>Pseudomonadota</taxon>
        <taxon>Gammaproteobacteria</taxon>
        <taxon>Enterobacterales</taxon>
        <taxon>Enterobacteriaceae</taxon>
        <taxon>Buttiauxella</taxon>
    </lineage>
</organism>
<gene>
    <name evidence="1" type="ORF">NCTC12119_04940</name>
</gene>
<reference evidence="1 2" key="1">
    <citation type="submission" date="2018-06" db="EMBL/GenBank/DDBJ databases">
        <authorList>
            <consortium name="Pathogen Informatics"/>
            <person name="Doyle S."/>
        </authorList>
    </citation>
    <scope>NUCLEOTIDE SEQUENCE [LARGE SCALE GENOMIC DNA]</scope>
    <source>
        <strain evidence="1 2">NCTC12119</strain>
    </source>
</reference>
<dbReference type="EMBL" id="UIGI01000002">
    <property type="protein sequence ID" value="SUY92910.1"/>
    <property type="molecule type" value="Genomic_DNA"/>
</dbReference>
<protein>
    <submittedName>
        <fullName evidence="1">Uncharacterized protein</fullName>
    </submittedName>
</protein>